<keyword evidence="4" id="KW-1185">Reference proteome</keyword>
<organism evidence="3 4">
    <name type="scientific">Pleuronectes platessa</name>
    <name type="common">European plaice</name>
    <dbReference type="NCBI Taxonomy" id="8262"/>
    <lineage>
        <taxon>Eukaryota</taxon>
        <taxon>Metazoa</taxon>
        <taxon>Chordata</taxon>
        <taxon>Craniata</taxon>
        <taxon>Vertebrata</taxon>
        <taxon>Euteleostomi</taxon>
        <taxon>Actinopterygii</taxon>
        <taxon>Neopterygii</taxon>
        <taxon>Teleostei</taxon>
        <taxon>Neoteleostei</taxon>
        <taxon>Acanthomorphata</taxon>
        <taxon>Carangaria</taxon>
        <taxon>Pleuronectiformes</taxon>
        <taxon>Pleuronectoidei</taxon>
        <taxon>Pleuronectidae</taxon>
        <taxon>Pleuronectes</taxon>
    </lineage>
</organism>
<comment type="caution">
    <text evidence="3">The sequence shown here is derived from an EMBL/GenBank/DDBJ whole genome shotgun (WGS) entry which is preliminary data.</text>
</comment>
<feature type="transmembrane region" description="Helical" evidence="2">
    <location>
        <begin position="191"/>
        <end position="211"/>
    </location>
</feature>
<proteinExistence type="predicted"/>
<reference evidence="3" key="1">
    <citation type="submission" date="2020-03" db="EMBL/GenBank/DDBJ databases">
        <authorList>
            <person name="Weist P."/>
        </authorList>
    </citation>
    <scope>NUCLEOTIDE SEQUENCE</scope>
</reference>
<keyword evidence="2" id="KW-0812">Transmembrane</keyword>
<feature type="region of interest" description="Disordered" evidence="1">
    <location>
        <begin position="220"/>
        <end position="244"/>
    </location>
</feature>
<name>A0A9N7ZAB7_PLEPL</name>
<protein>
    <submittedName>
        <fullName evidence="3">Uncharacterized protein</fullName>
    </submittedName>
</protein>
<evidence type="ECO:0000313" key="4">
    <source>
        <dbReference type="Proteomes" id="UP001153269"/>
    </source>
</evidence>
<dbReference type="EMBL" id="CADEAL010004510">
    <property type="protein sequence ID" value="CAB1461113.1"/>
    <property type="molecule type" value="Genomic_DNA"/>
</dbReference>
<accession>A0A9N7ZAB7</accession>
<keyword evidence="2" id="KW-1133">Transmembrane helix</keyword>
<keyword evidence="2" id="KW-0472">Membrane</keyword>
<dbReference type="AlphaFoldDB" id="A0A9N7ZAB7"/>
<sequence>MLRVDQSVAEGAAQCCGGVLQGLGLVVHPPLSHHLHWVRTGLALLIIGSLMDRERGSSVPSGEHNFIKKESQMAAGPVENLTLTISLICSKRLLANRGVDDTSKKNAALKVWPITSEQAFVTWQWLSSSLPNMLLVFFLLFFSSVSTVKSQSTNLPESTTQFISTTAKETSPPPSIIPTQPAETGNLGMPGFVLALLALIVSLSVLCWLGWERLRGTQPPSNTAAKGFPAPVKAQKGGLPPAQGDGDVYMNYTSPNQDYSNLDPVNMTGDNMYSSLS</sequence>
<gene>
    <name evidence="3" type="ORF">PLEPLA_LOCUS48988</name>
</gene>
<evidence type="ECO:0000256" key="1">
    <source>
        <dbReference type="SAM" id="MobiDB-lite"/>
    </source>
</evidence>
<evidence type="ECO:0000313" key="3">
    <source>
        <dbReference type="EMBL" id="CAB1461113.1"/>
    </source>
</evidence>
<evidence type="ECO:0000256" key="2">
    <source>
        <dbReference type="SAM" id="Phobius"/>
    </source>
</evidence>
<feature type="transmembrane region" description="Helical" evidence="2">
    <location>
        <begin position="130"/>
        <end position="148"/>
    </location>
</feature>
<dbReference type="Proteomes" id="UP001153269">
    <property type="component" value="Unassembled WGS sequence"/>
</dbReference>